<feature type="region of interest" description="Disordered" evidence="1">
    <location>
        <begin position="597"/>
        <end position="642"/>
    </location>
</feature>
<dbReference type="AlphaFoldDB" id="A0A9W9KNB6"/>
<organism evidence="2 3">
    <name type="scientific">Penicillium alfredii</name>
    <dbReference type="NCBI Taxonomy" id="1506179"/>
    <lineage>
        <taxon>Eukaryota</taxon>
        <taxon>Fungi</taxon>
        <taxon>Dikarya</taxon>
        <taxon>Ascomycota</taxon>
        <taxon>Pezizomycotina</taxon>
        <taxon>Eurotiomycetes</taxon>
        <taxon>Eurotiomycetidae</taxon>
        <taxon>Eurotiales</taxon>
        <taxon>Aspergillaceae</taxon>
        <taxon>Penicillium</taxon>
    </lineage>
</organism>
<gene>
    <name evidence="2" type="ORF">NUU61_001501</name>
</gene>
<feature type="region of interest" description="Disordered" evidence="1">
    <location>
        <begin position="321"/>
        <end position="349"/>
    </location>
</feature>
<dbReference type="OrthoDB" id="2143914at2759"/>
<feature type="compositionally biased region" description="Polar residues" evidence="1">
    <location>
        <begin position="606"/>
        <end position="616"/>
    </location>
</feature>
<dbReference type="SUPFAM" id="SSF46689">
    <property type="entry name" value="Homeodomain-like"/>
    <property type="match status" value="1"/>
</dbReference>
<accession>A0A9W9KNB6</accession>
<dbReference type="RefSeq" id="XP_056515350.1">
    <property type="nucleotide sequence ID" value="XM_056652083.1"/>
</dbReference>
<protein>
    <recommendedName>
        <fullName evidence="4">Myb-like domain-containing protein</fullName>
    </recommendedName>
</protein>
<feature type="compositionally biased region" description="Basic residues" evidence="1">
    <location>
        <begin position="368"/>
        <end position="384"/>
    </location>
</feature>
<dbReference type="Proteomes" id="UP001141434">
    <property type="component" value="Unassembled WGS sequence"/>
</dbReference>
<sequence length="642" mass="70901">MISIDLDNIIHYHPPPIPRPPCKPPHLPTSSRGSSHPPSNPPILIHPLPPRPPRHSHESPQTPHPRRQTTSSVVSCLPSDHDAHARTKLAHLNDFDKELADFDLAGIESQETSELRIGGGEESQVEAMNSVQRTELDDPYDDSHSNERHRDDLRLLSQDLTAPQDTATSLGAAETDLSSTSISPNEQSPIQNPSSVEHRENQLSLVDCETVANSVAADEPCHTFTSQRDCDIPRDQSPYHNPSTPVPARDETEPANQRLFGYSSEAGTEPGKSRPTPVTEAHSIQSQATDPTASHNGYLEAPSDGNEVGSTVCQLDEALSRPISPVLQQQKRAGLRPGGEDSPRDLPRSCSVSVVIPEPQFNGLGIKRSTRAGRARCTGKRRIRDKSPCDIDSDDPDDIDYTNGNDSGVGDIAALPRPAKSQRRAAAIKIQPRFRHQSPHPEFSSLARPQELFANPCPVTSLQDIETIPVRVFLTRQTFLSKVVYSCTFEEDRQPCSHGTSKAPSYSENMGQNGHTEQLSNRRSSARTTRFLPVEDELLVELKERRCLPWNRIVKHFPERTKNSLQVRYSTRLKDRGTESLKRDRSGRIKPAATAAAAHQEACGQHSISRTASSRSVDADLPTRQRYGPSRARRAVDRFSPA</sequence>
<feature type="compositionally biased region" description="Polar residues" evidence="1">
    <location>
        <begin position="282"/>
        <end position="295"/>
    </location>
</feature>
<reference evidence="2" key="1">
    <citation type="submission" date="2022-11" db="EMBL/GenBank/DDBJ databases">
        <authorList>
            <person name="Petersen C."/>
        </authorList>
    </citation>
    <scope>NUCLEOTIDE SEQUENCE</scope>
    <source>
        <strain evidence="2">IBT 34128</strain>
    </source>
</reference>
<evidence type="ECO:0008006" key="4">
    <source>
        <dbReference type="Google" id="ProtNLM"/>
    </source>
</evidence>
<dbReference type="Gene3D" id="1.10.10.60">
    <property type="entry name" value="Homeodomain-like"/>
    <property type="match status" value="1"/>
</dbReference>
<feature type="compositionally biased region" description="Pro residues" evidence="1">
    <location>
        <begin position="13"/>
        <end position="27"/>
    </location>
</feature>
<name>A0A9W9KNB6_9EURO</name>
<evidence type="ECO:0000256" key="1">
    <source>
        <dbReference type="SAM" id="MobiDB-lite"/>
    </source>
</evidence>
<keyword evidence="3" id="KW-1185">Reference proteome</keyword>
<evidence type="ECO:0000313" key="2">
    <source>
        <dbReference type="EMBL" id="KAJ5111871.1"/>
    </source>
</evidence>
<dbReference type="CDD" id="cd00167">
    <property type="entry name" value="SANT"/>
    <property type="match status" value="1"/>
</dbReference>
<feature type="region of interest" description="Disordered" evidence="1">
    <location>
        <begin position="364"/>
        <end position="398"/>
    </location>
</feature>
<dbReference type="EMBL" id="JAPMSZ010000002">
    <property type="protein sequence ID" value="KAJ5111871.1"/>
    <property type="molecule type" value="Genomic_DNA"/>
</dbReference>
<dbReference type="Pfam" id="PF13921">
    <property type="entry name" value="Myb_DNA-bind_6"/>
    <property type="match status" value="1"/>
</dbReference>
<feature type="compositionally biased region" description="Basic and acidic residues" evidence="1">
    <location>
        <begin position="338"/>
        <end position="347"/>
    </location>
</feature>
<dbReference type="InterPro" id="IPR001005">
    <property type="entry name" value="SANT/Myb"/>
</dbReference>
<feature type="compositionally biased region" description="Low complexity" evidence="1">
    <location>
        <begin position="34"/>
        <end position="46"/>
    </location>
</feature>
<proteinExistence type="predicted"/>
<comment type="caution">
    <text evidence="2">The sequence shown here is derived from an EMBL/GenBank/DDBJ whole genome shotgun (WGS) entry which is preliminary data.</text>
</comment>
<dbReference type="InterPro" id="IPR009057">
    <property type="entry name" value="Homeodomain-like_sf"/>
</dbReference>
<feature type="region of interest" description="Disordered" evidence="1">
    <location>
        <begin position="173"/>
        <end position="201"/>
    </location>
</feature>
<evidence type="ECO:0000313" key="3">
    <source>
        <dbReference type="Proteomes" id="UP001141434"/>
    </source>
</evidence>
<reference evidence="2" key="2">
    <citation type="journal article" date="2023" name="IMA Fungus">
        <title>Comparative genomic study of the Penicillium genus elucidates a diverse pangenome and 15 lateral gene transfer events.</title>
        <authorList>
            <person name="Petersen C."/>
            <person name="Sorensen T."/>
            <person name="Nielsen M.R."/>
            <person name="Sondergaard T.E."/>
            <person name="Sorensen J.L."/>
            <person name="Fitzpatrick D.A."/>
            <person name="Frisvad J.C."/>
            <person name="Nielsen K.L."/>
        </authorList>
    </citation>
    <scope>NUCLEOTIDE SEQUENCE</scope>
    <source>
        <strain evidence="2">IBT 34128</strain>
    </source>
</reference>
<feature type="region of interest" description="Disordered" evidence="1">
    <location>
        <begin position="11"/>
        <end position="79"/>
    </location>
</feature>
<feature type="region of interest" description="Disordered" evidence="1">
    <location>
        <begin position="224"/>
        <end position="309"/>
    </location>
</feature>
<feature type="region of interest" description="Disordered" evidence="1">
    <location>
        <begin position="493"/>
        <end position="527"/>
    </location>
</feature>
<feature type="compositionally biased region" description="Polar residues" evidence="1">
    <location>
        <begin position="497"/>
        <end position="527"/>
    </location>
</feature>
<feature type="compositionally biased region" description="Polar residues" evidence="1">
    <location>
        <begin position="176"/>
        <end position="195"/>
    </location>
</feature>
<dbReference type="GeneID" id="81391251"/>